<dbReference type="Proteomes" id="UP000685013">
    <property type="component" value="Chromosome 10"/>
</dbReference>
<keyword evidence="4" id="KW-1185">Reference proteome</keyword>
<proteinExistence type="predicted"/>
<comment type="caution">
    <text evidence="3">The sequence shown here is derived from an EMBL/GenBank/DDBJ whole genome shotgun (WGS) entry which is preliminary data.</text>
</comment>
<organism evidence="3 4">
    <name type="scientific">Cucurbita argyrosperma subsp. sororia</name>
    <dbReference type="NCBI Taxonomy" id="37648"/>
    <lineage>
        <taxon>Eukaryota</taxon>
        <taxon>Viridiplantae</taxon>
        <taxon>Streptophyta</taxon>
        <taxon>Embryophyta</taxon>
        <taxon>Tracheophyta</taxon>
        <taxon>Spermatophyta</taxon>
        <taxon>Magnoliopsida</taxon>
        <taxon>eudicotyledons</taxon>
        <taxon>Gunneridae</taxon>
        <taxon>Pentapetalae</taxon>
        <taxon>rosids</taxon>
        <taxon>fabids</taxon>
        <taxon>Cucurbitales</taxon>
        <taxon>Cucurbitaceae</taxon>
        <taxon>Cucurbiteae</taxon>
        <taxon>Cucurbita</taxon>
    </lineage>
</organism>
<protein>
    <submittedName>
        <fullName evidence="3">Uncharacterized protein</fullName>
    </submittedName>
</protein>
<feature type="transmembrane region" description="Helical" evidence="2">
    <location>
        <begin position="21"/>
        <end position="39"/>
    </location>
</feature>
<keyword evidence="2" id="KW-1133">Transmembrane helix</keyword>
<evidence type="ECO:0000256" key="2">
    <source>
        <dbReference type="SAM" id="Phobius"/>
    </source>
</evidence>
<feature type="transmembrane region" description="Helical" evidence="2">
    <location>
        <begin position="45"/>
        <end position="66"/>
    </location>
</feature>
<keyword evidence="2" id="KW-0812">Transmembrane</keyword>
<dbReference type="AlphaFoldDB" id="A0AAV6N0W7"/>
<feature type="region of interest" description="Disordered" evidence="1">
    <location>
        <begin position="71"/>
        <end position="91"/>
    </location>
</feature>
<gene>
    <name evidence="3" type="ORF">SDJN03_15776</name>
</gene>
<reference evidence="3 4" key="1">
    <citation type="journal article" date="2021" name="Hortic Res">
        <title>The domestication of Cucurbita argyrosperma as revealed by the genome of its wild relative.</title>
        <authorList>
            <person name="Barrera-Redondo J."/>
            <person name="Sanchez-de la Vega G."/>
            <person name="Aguirre-Liguori J.A."/>
            <person name="Castellanos-Morales G."/>
            <person name="Gutierrez-Guerrero Y.T."/>
            <person name="Aguirre-Dugua X."/>
            <person name="Aguirre-Planter E."/>
            <person name="Tenaillon M.I."/>
            <person name="Lira-Saade R."/>
            <person name="Eguiarte L.E."/>
        </authorList>
    </citation>
    <scope>NUCLEOTIDE SEQUENCE [LARGE SCALE GENOMIC DNA]</scope>
    <source>
        <strain evidence="3">JBR-2021</strain>
    </source>
</reference>
<sequence>MSYYKEVIVNLTTEPSPDFTSLPILLALFILSAFPLSIPDLIEEGKAHCIVGLIASGLIAELFHLYRGGKKERKTKETDTSSPGVLNPLRTTPPGGSPECRVFLVKRASSNQTKAHTRKCFVRKDQAPRLLTALLRAGTQLVALARHSAPRRTSVAKT</sequence>
<keyword evidence="2" id="KW-0472">Membrane</keyword>
<evidence type="ECO:0000313" key="3">
    <source>
        <dbReference type="EMBL" id="KAG6590353.1"/>
    </source>
</evidence>
<accession>A0AAV6N0W7</accession>
<evidence type="ECO:0000313" key="4">
    <source>
        <dbReference type="Proteomes" id="UP000685013"/>
    </source>
</evidence>
<feature type="non-terminal residue" evidence="3">
    <location>
        <position position="1"/>
    </location>
</feature>
<dbReference type="EMBL" id="JAGKQH010000010">
    <property type="protein sequence ID" value="KAG6590353.1"/>
    <property type="molecule type" value="Genomic_DNA"/>
</dbReference>
<name>A0AAV6N0W7_9ROSI</name>
<evidence type="ECO:0000256" key="1">
    <source>
        <dbReference type="SAM" id="MobiDB-lite"/>
    </source>
</evidence>